<dbReference type="PIRSF" id="PIRSF015647">
    <property type="entry name" value="FBPtase_archl"/>
    <property type="match status" value="1"/>
</dbReference>
<comment type="function">
    <text evidence="15">Catalyzes two subsequent steps in gluconeogenesis: the aldol condensation of dihydroxyacetone phosphate (DHAP) and glyceraldehyde-3-phosphate (GA3P) to fructose-1,6-bisphosphate (FBP), and the dephosphorylation of FBP to fructose-6-phosphate (F6P).</text>
</comment>
<dbReference type="GO" id="GO:0000287">
    <property type="term" value="F:magnesium ion binding"/>
    <property type="evidence" value="ECO:0007669"/>
    <property type="project" value="UniProtKB-UniRule"/>
</dbReference>
<feature type="binding site" evidence="15">
    <location>
        <position position="239"/>
    </location>
    <ligand>
        <name>Mg(2+)</name>
        <dbReference type="ChEBI" id="CHEBI:18420"/>
        <label>2</label>
    </ligand>
</feature>
<evidence type="ECO:0000256" key="7">
    <source>
        <dbReference type="ARBA" id="ARBA00018635"/>
    </source>
</evidence>
<dbReference type="HAMAP" id="MF_02067">
    <property type="entry name" value="FBP_aldolase_phosphatase"/>
    <property type="match status" value="1"/>
</dbReference>
<feature type="binding site" evidence="15">
    <location>
        <position position="292"/>
    </location>
    <ligand>
        <name>dihydroxyacetone phosphate</name>
        <dbReference type="ChEBI" id="CHEBI:57642"/>
    </ligand>
</feature>
<dbReference type="GO" id="GO:0042132">
    <property type="term" value="F:fructose 1,6-bisphosphate 1-phosphatase activity"/>
    <property type="evidence" value="ECO:0007669"/>
    <property type="project" value="UniProtKB-UniRule"/>
</dbReference>
<feature type="binding site" evidence="15">
    <location>
        <position position="238"/>
    </location>
    <ligand>
        <name>Mg(2+)</name>
        <dbReference type="ChEBI" id="CHEBI:18420"/>
        <label>4</label>
    </ligand>
</feature>
<evidence type="ECO:0000256" key="15">
    <source>
        <dbReference type="HAMAP-Rule" id="MF_02067"/>
    </source>
</evidence>
<sequence>MEKITISLIKADVGGFPGHSTVRPELKAKATEWMEKAKKEGLLVSYHVLNAGDDLQLLMSHRKGVNAEEIHALAWETFEAATEVAKELKLHGAGQDLLVDAFSGNIRGMGPGIAEMEFEERGSEPLVAFMMDKTEPGAFNYAIYKMFADPFNTAGLVIDPTMHDGFVFEVWDIKGKKKVFLKCPEELYSLLALIGAKSKYVVKRVFPKGSSPIPEGEPVASISTEKLFFTAGRYVGKDDPVALVRAQGGLPALGEVLEPFSLPYLVSGWMRGSHNGPIMPVPFKYSQCTRFDGPPRVIAAGFQISHGRLVGTADLFDDPAFDLSRKKAQEIADYMRAHGPFEPHRLPVEEMEYTTLPDVLKKLEGRFEKTE</sequence>
<keyword evidence="12 15" id="KW-0456">Lyase</keyword>
<organism evidence="16">
    <name type="scientific">Candidatus Methanophagaceae archaeon ANME-1 ERB6</name>
    <dbReference type="NCBI Taxonomy" id="2759912"/>
    <lineage>
        <taxon>Archaea</taxon>
        <taxon>Methanobacteriati</taxon>
        <taxon>Methanobacteriota</taxon>
        <taxon>Stenosarchaea group</taxon>
        <taxon>Methanomicrobia</taxon>
        <taxon>Candidatus Methanophagales</taxon>
        <taxon>Candidatus Methanophagaceae</taxon>
    </lineage>
</organism>
<comment type="subunit">
    <text evidence="5 15">Homooctamer; dimer of tetramers.</text>
</comment>
<feature type="active site" description="Proton acceptor; for FBP phosphatase activity" evidence="15">
    <location>
        <position position="12"/>
    </location>
</feature>
<feature type="binding site" description="in other chain" evidence="15">
    <location>
        <position position="133"/>
    </location>
    <ligand>
        <name>beta-D-fructose 1,6-bisphosphate</name>
        <dbReference type="ChEBI" id="CHEBI:32966"/>
        <note>ligand shared between dimeric partners</note>
    </ligand>
</feature>
<feature type="binding site" evidence="15">
    <location>
        <position position="53"/>
    </location>
    <ligand>
        <name>Mg(2+)</name>
        <dbReference type="ChEBI" id="CHEBI:18420"/>
        <label>1</label>
    </ligand>
</feature>
<feature type="binding site" evidence="15">
    <location>
        <position position="238"/>
    </location>
    <ligand>
        <name>Mg(2+)</name>
        <dbReference type="ChEBI" id="CHEBI:18420"/>
        <label>3</label>
    </ligand>
</feature>
<feature type="active site" description="Proton donor/acceptor; for FBP aldolase activity" evidence="15">
    <location>
        <position position="234"/>
    </location>
</feature>
<dbReference type="GO" id="GO:0004332">
    <property type="term" value="F:fructose-bisphosphate aldolase activity"/>
    <property type="evidence" value="ECO:0007669"/>
    <property type="project" value="UniProtKB-UniRule"/>
</dbReference>
<feature type="binding site" evidence="15">
    <location>
        <position position="54"/>
    </location>
    <ligand>
        <name>Mg(2+)</name>
        <dbReference type="ChEBI" id="CHEBI:18420"/>
        <label>2</label>
    </ligand>
</feature>
<comment type="caution">
    <text evidence="15">Lacks conserved residue(s) required for the propagation of feature annotation.</text>
</comment>
<feature type="binding site" evidence="15">
    <location>
        <position position="132"/>
    </location>
    <ligand>
        <name>Mg(2+)</name>
        <dbReference type="ChEBI" id="CHEBI:18420"/>
        <label>2</label>
    </ligand>
</feature>
<feature type="binding site" evidence="15">
    <location>
        <position position="19"/>
    </location>
    <ligand>
        <name>dihydroxyacetone phosphate</name>
        <dbReference type="ChEBI" id="CHEBI:57642"/>
    </ligand>
</feature>
<feature type="binding site" evidence="15">
    <location>
        <position position="95"/>
    </location>
    <ligand>
        <name>Mg(2+)</name>
        <dbReference type="ChEBI" id="CHEBI:18420"/>
        <label>1</label>
    </ligand>
</feature>
<feature type="binding site" evidence="15">
    <location>
        <position position="53"/>
    </location>
    <ligand>
        <name>Mg(2+)</name>
        <dbReference type="ChEBI" id="CHEBI:18420"/>
        <label>2</label>
    </ligand>
</feature>
<dbReference type="NCBIfam" id="NF041126">
    <property type="entry name" value="FBP_aldo_phos"/>
    <property type="match status" value="1"/>
</dbReference>
<feature type="binding site" evidence="15">
    <location>
        <position position="12"/>
    </location>
    <ligand>
        <name>Mg(2+)</name>
        <dbReference type="ChEBI" id="CHEBI:18420"/>
        <label>1</label>
    </ligand>
</feature>
<evidence type="ECO:0000256" key="13">
    <source>
        <dbReference type="ARBA" id="ARBA00023270"/>
    </source>
</evidence>
<dbReference type="PANTHER" id="PTHR38341">
    <property type="entry name" value="FRUCTOSE-1,6-BISPHOSPHATE ALDOLASE/PHOSPHATASE"/>
    <property type="match status" value="1"/>
</dbReference>
<feature type="binding site" description="in other chain" evidence="15">
    <location>
        <position position="353"/>
    </location>
    <ligand>
        <name>beta-D-fructose 1,6-bisphosphate</name>
        <dbReference type="ChEBI" id="CHEBI:32966"/>
        <note>ligand shared between dimeric partners</note>
    </ligand>
</feature>
<proteinExistence type="inferred from homology"/>
<protein>
    <recommendedName>
        <fullName evidence="7 15">Fructose-1,6-bisphosphate aldolase/phosphatase</fullName>
        <shortName evidence="15">FBP A/P</shortName>
        <shortName evidence="15">FBP aldolase/phosphatase</shortName>
        <ecNumber evidence="6 15">3.1.3.11</ecNumber>
        <ecNumber evidence="15">4.1.2.13</ecNumber>
    </recommendedName>
</protein>
<dbReference type="Pfam" id="PF01950">
    <property type="entry name" value="FBPase_3"/>
    <property type="match status" value="1"/>
</dbReference>
<feature type="binding site" evidence="15">
    <location>
        <position position="271"/>
    </location>
    <ligand>
        <name>dihydroxyacetone phosphate</name>
        <dbReference type="ChEBI" id="CHEBI:57642"/>
    </ligand>
</feature>
<evidence type="ECO:0000256" key="11">
    <source>
        <dbReference type="ARBA" id="ARBA00022842"/>
    </source>
</evidence>
<feature type="binding site" evidence="15">
    <location>
        <position position="19"/>
    </location>
    <ligand>
        <name>Mg(2+)</name>
        <dbReference type="ChEBI" id="CHEBI:18420"/>
        <label>1</label>
    </ligand>
</feature>
<keyword evidence="14 15" id="KW-0119">Carbohydrate metabolism</keyword>
<name>A0A7G9YWP6_9EURY</name>
<evidence type="ECO:0000256" key="12">
    <source>
        <dbReference type="ARBA" id="ARBA00023239"/>
    </source>
</evidence>
<keyword evidence="9 15" id="KW-0479">Metal-binding</keyword>
<dbReference type="UniPathway" id="UPA00138"/>
<dbReference type="EC" id="4.1.2.13" evidence="15"/>
<dbReference type="AlphaFoldDB" id="A0A7G9YWP6"/>
<dbReference type="PANTHER" id="PTHR38341:SF1">
    <property type="entry name" value="FRUCTOSE-1,6-BISPHOSPHATE ALDOLASE_PHOSPHATASE"/>
    <property type="match status" value="1"/>
</dbReference>
<feature type="binding site" description="in other chain" evidence="15">
    <location>
        <begin position="104"/>
        <end position="105"/>
    </location>
    <ligand>
        <name>beta-D-fructose 1,6-bisphosphate</name>
        <dbReference type="ChEBI" id="CHEBI:32966"/>
        <note>ligand shared between dimeric partners</note>
    </ligand>
</feature>
<comment type="catalytic activity">
    <reaction evidence="15">
        <text>beta-D-fructose 1,6-bisphosphate = D-glyceraldehyde 3-phosphate + dihydroxyacetone phosphate</text>
        <dbReference type="Rhea" id="RHEA:14729"/>
        <dbReference type="ChEBI" id="CHEBI:32966"/>
        <dbReference type="ChEBI" id="CHEBI:57642"/>
        <dbReference type="ChEBI" id="CHEBI:59776"/>
        <dbReference type="EC" id="4.1.2.13"/>
    </reaction>
</comment>
<comment type="catalytic activity">
    <reaction evidence="1 15">
        <text>beta-D-fructose 1,6-bisphosphate + H2O = beta-D-fructose 6-phosphate + phosphate</text>
        <dbReference type="Rhea" id="RHEA:11064"/>
        <dbReference type="ChEBI" id="CHEBI:15377"/>
        <dbReference type="ChEBI" id="CHEBI:32966"/>
        <dbReference type="ChEBI" id="CHEBI:43474"/>
        <dbReference type="ChEBI" id="CHEBI:57634"/>
        <dbReference type="EC" id="3.1.3.11"/>
    </reaction>
</comment>
<evidence type="ECO:0000256" key="5">
    <source>
        <dbReference type="ARBA" id="ARBA00011820"/>
    </source>
</evidence>
<reference evidence="16" key="1">
    <citation type="submission" date="2020-06" db="EMBL/GenBank/DDBJ databases">
        <title>Unique genomic features of the anaerobic methanotrophic archaea.</title>
        <authorList>
            <person name="Chadwick G.L."/>
            <person name="Skennerton C.T."/>
            <person name="Laso-Perez R."/>
            <person name="Leu A.O."/>
            <person name="Speth D.R."/>
            <person name="Yu H."/>
            <person name="Morgan-Lang C."/>
            <person name="Hatzenpichler R."/>
            <person name="Goudeau D."/>
            <person name="Malmstrom R."/>
            <person name="Brazelton W.J."/>
            <person name="Woyke T."/>
            <person name="Hallam S.J."/>
            <person name="Tyson G.W."/>
            <person name="Wegener G."/>
            <person name="Boetius A."/>
            <person name="Orphan V."/>
        </authorList>
    </citation>
    <scope>NUCLEOTIDE SEQUENCE</scope>
</reference>
<dbReference type="InterPro" id="IPR036076">
    <property type="entry name" value="FBPase_V_sf"/>
</dbReference>
<feature type="binding site" evidence="15">
    <location>
        <position position="133"/>
    </location>
    <ligand>
        <name>dihydroxyacetone phosphate</name>
        <dbReference type="ChEBI" id="CHEBI:57642"/>
    </ligand>
</feature>
<feature type="active site" description="Schiff-base intermediate with DHAP; for FBP aldolase activity" evidence="15">
    <location>
        <position position="237"/>
    </location>
</feature>
<dbReference type="InterPro" id="IPR002803">
    <property type="entry name" value="FBPase_V"/>
</dbReference>
<keyword evidence="10 15" id="KW-0378">Hydrolase</keyword>
<evidence type="ECO:0000256" key="6">
    <source>
        <dbReference type="ARBA" id="ARBA00013093"/>
    </source>
</evidence>
<evidence type="ECO:0000256" key="1">
    <source>
        <dbReference type="ARBA" id="ARBA00001273"/>
    </source>
</evidence>
<dbReference type="EMBL" id="MT631510">
    <property type="protein sequence ID" value="QNO52430.1"/>
    <property type="molecule type" value="Genomic_DNA"/>
</dbReference>
<feature type="binding site" description="in other chain" evidence="15">
    <location>
        <position position="271"/>
    </location>
    <ligand>
        <name>beta-D-fructose 1,6-bisphosphate</name>
        <dbReference type="ChEBI" id="CHEBI:32966"/>
        <note>ligand shared between dimeric partners</note>
    </ligand>
</feature>
<evidence type="ECO:0000256" key="4">
    <source>
        <dbReference type="ARBA" id="ARBA00010693"/>
    </source>
</evidence>
<keyword evidence="13 15" id="KW-0704">Schiff base</keyword>
<comment type="cofactor">
    <cofactor evidence="2 15">
        <name>Mg(2+)</name>
        <dbReference type="ChEBI" id="CHEBI:18420"/>
    </cofactor>
</comment>
<dbReference type="GO" id="GO:0006094">
    <property type="term" value="P:gluconeogenesis"/>
    <property type="evidence" value="ECO:0007669"/>
    <property type="project" value="UniProtKB-UniRule"/>
</dbReference>
<comment type="pathway">
    <text evidence="3 15">Carbohydrate biosynthesis; gluconeogenesis.</text>
</comment>
<evidence type="ECO:0000313" key="16">
    <source>
        <dbReference type="EMBL" id="QNO52430.1"/>
    </source>
</evidence>
<keyword evidence="8 15" id="KW-0312">Gluconeogenesis</keyword>
<comment type="domain">
    <text evidence="15">Consists of a single catalytic domain, but remodels its active-site architecture via a large structural change to exhibit dual activities.</text>
</comment>
<feature type="binding site" evidence="15">
    <location>
        <position position="239"/>
    </location>
    <ligand>
        <name>Mg(2+)</name>
        <dbReference type="ChEBI" id="CHEBI:18420"/>
        <label>3</label>
    </ligand>
</feature>
<evidence type="ECO:0000256" key="10">
    <source>
        <dbReference type="ARBA" id="ARBA00022801"/>
    </source>
</evidence>
<accession>A0A7G9YWP6</accession>
<evidence type="ECO:0000256" key="2">
    <source>
        <dbReference type="ARBA" id="ARBA00001946"/>
    </source>
</evidence>
<keyword evidence="11 15" id="KW-0460">Magnesium</keyword>
<dbReference type="SUPFAM" id="SSF111249">
    <property type="entry name" value="Sulfolobus fructose-1,6-bisphosphatase-like"/>
    <property type="match status" value="1"/>
</dbReference>
<feature type="binding site" description="in other chain" evidence="15">
    <location>
        <position position="292"/>
    </location>
    <ligand>
        <name>beta-D-fructose 1,6-bisphosphate</name>
        <dbReference type="ChEBI" id="CHEBI:32966"/>
        <note>ligand shared between dimeric partners</note>
    </ligand>
</feature>
<evidence type="ECO:0000256" key="8">
    <source>
        <dbReference type="ARBA" id="ARBA00022432"/>
    </source>
</evidence>
<comment type="similarity">
    <text evidence="4 15">Belongs to the FBP aldolase/phosphatase family.</text>
</comment>
<evidence type="ECO:0000256" key="3">
    <source>
        <dbReference type="ARBA" id="ARBA00004742"/>
    </source>
</evidence>
<feature type="binding site" description="in other chain" evidence="15">
    <location>
        <position position="19"/>
    </location>
    <ligand>
        <name>beta-D-fructose 1,6-bisphosphate</name>
        <dbReference type="ChEBI" id="CHEBI:32966"/>
        <note>ligand shared between dimeric partners</note>
    </ligand>
</feature>
<evidence type="ECO:0000256" key="14">
    <source>
        <dbReference type="ARBA" id="ARBA00023277"/>
    </source>
</evidence>
<gene>
    <name evidence="15 16" type="primary">fbp</name>
    <name evidence="16" type="ORF">DJCILHOG_00012</name>
</gene>
<dbReference type="EC" id="3.1.3.11" evidence="6 15"/>
<evidence type="ECO:0000256" key="9">
    <source>
        <dbReference type="ARBA" id="ARBA00022723"/>
    </source>
</evidence>
<feature type="binding site" evidence="15">
    <location>
        <position position="237"/>
    </location>
    <ligand>
        <name>Mg(2+)</name>
        <dbReference type="ChEBI" id="CHEBI:18420"/>
        <label>3</label>
    </ligand>
</feature>